<evidence type="ECO:0000256" key="2">
    <source>
        <dbReference type="ARBA" id="ARBA00022692"/>
    </source>
</evidence>
<keyword evidence="3 6" id="KW-1133">Transmembrane helix</keyword>
<evidence type="ECO:0000256" key="6">
    <source>
        <dbReference type="SAM" id="Phobius"/>
    </source>
</evidence>
<gene>
    <name evidence="7" type="ORF">VNI00_015618</name>
</gene>
<feature type="compositionally biased region" description="Low complexity" evidence="5">
    <location>
        <begin position="140"/>
        <end position="166"/>
    </location>
</feature>
<dbReference type="Proteomes" id="UP001383192">
    <property type="component" value="Unassembled WGS sequence"/>
</dbReference>
<keyword evidence="8" id="KW-1185">Reference proteome</keyword>
<organism evidence="7 8">
    <name type="scientific">Paramarasmius palmivorus</name>
    <dbReference type="NCBI Taxonomy" id="297713"/>
    <lineage>
        <taxon>Eukaryota</taxon>
        <taxon>Fungi</taxon>
        <taxon>Dikarya</taxon>
        <taxon>Basidiomycota</taxon>
        <taxon>Agaricomycotina</taxon>
        <taxon>Agaricomycetes</taxon>
        <taxon>Agaricomycetidae</taxon>
        <taxon>Agaricales</taxon>
        <taxon>Marasmiineae</taxon>
        <taxon>Marasmiaceae</taxon>
        <taxon>Paramarasmius</taxon>
    </lineage>
</organism>
<keyword evidence="2 6" id="KW-0812">Transmembrane</keyword>
<dbReference type="AlphaFoldDB" id="A0AAW0BJX0"/>
<sequence>MQETDKFVFDSAKQNQPDPPITNGSIQLEINGRCDPPDSIKKPIIFRLWKEKTDKADSLPLRCEDAPFHPVFSNLSSGVLHNENARRYNLGAAIKDGEWLGDSPAQITIDASLATVASSSASSNSSALGPFSTGTENMDAATPTTTPTPTPHLSSNPSSSSNASPSDRAVGDGGSIHSDKPAIIGGVIGGGVGLIILVFSTIIFQRRRRKTLTEQAFVDPYPAPGMISKVLGNRKMQRSNEGLQTHTEPEANHAAAPTYIEDITDDRKGEPVQQRARRVRYHDDSGWRPLPAPSEAGDSSVLDMPPHYDAAM</sequence>
<dbReference type="InterPro" id="IPR051694">
    <property type="entry name" value="Immunoregulatory_rcpt-like"/>
</dbReference>
<feature type="region of interest" description="Disordered" evidence="5">
    <location>
        <begin position="265"/>
        <end position="312"/>
    </location>
</feature>
<dbReference type="PANTHER" id="PTHR15549">
    <property type="entry name" value="PAIRED IMMUNOGLOBULIN-LIKE TYPE 2 RECEPTOR"/>
    <property type="match status" value="1"/>
</dbReference>
<evidence type="ECO:0000313" key="7">
    <source>
        <dbReference type="EMBL" id="KAK7026459.1"/>
    </source>
</evidence>
<evidence type="ECO:0000256" key="3">
    <source>
        <dbReference type="ARBA" id="ARBA00022989"/>
    </source>
</evidence>
<feature type="transmembrane region" description="Helical" evidence="6">
    <location>
        <begin position="182"/>
        <end position="204"/>
    </location>
</feature>
<reference evidence="7 8" key="1">
    <citation type="submission" date="2024-01" db="EMBL/GenBank/DDBJ databases">
        <title>A draft genome for a cacao thread blight-causing isolate of Paramarasmius palmivorus.</title>
        <authorList>
            <person name="Baruah I.K."/>
            <person name="Bukari Y."/>
            <person name="Amoako-Attah I."/>
            <person name="Meinhardt L.W."/>
            <person name="Bailey B.A."/>
            <person name="Cohen S.P."/>
        </authorList>
    </citation>
    <scope>NUCLEOTIDE SEQUENCE [LARGE SCALE GENOMIC DNA]</scope>
    <source>
        <strain evidence="7 8">GH-12</strain>
    </source>
</reference>
<dbReference type="GO" id="GO:0071944">
    <property type="term" value="C:cell periphery"/>
    <property type="evidence" value="ECO:0007669"/>
    <property type="project" value="UniProtKB-ARBA"/>
</dbReference>
<evidence type="ECO:0000313" key="8">
    <source>
        <dbReference type="Proteomes" id="UP001383192"/>
    </source>
</evidence>
<evidence type="ECO:0000256" key="1">
    <source>
        <dbReference type="ARBA" id="ARBA00004167"/>
    </source>
</evidence>
<comment type="subcellular location">
    <subcellularLocation>
        <location evidence="1">Membrane</location>
        <topology evidence="1">Single-pass membrane protein</topology>
    </subcellularLocation>
</comment>
<feature type="compositionally biased region" description="Polar residues" evidence="5">
    <location>
        <begin position="12"/>
        <end position="28"/>
    </location>
</feature>
<keyword evidence="4 6" id="KW-0472">Membrane</keyword>
<proteinExistence type="predicted"/>
<feature type="region of interest" description="Disordered" evidence="5">
    <location>
        <begin position="1"/>
        <end position="33"/>
    </location>
</feature>
<comment type="caution">
    <text evidence="7">The sequence shown here is derived from an EMBL/GenBank/DDBJ whole genome shotgun (WGS) entry which is preliminary data.</text>
</comment>
<evidence type="ECO:0000256" key="4">
    <source>
        <dbReference type="ARBA" id="ARBA00023136"/>
    </source>
</evidence>
<protein>
    <recommendedName>
        <fullName evidence="9">Mid2 domain-containing protein</fullName>
    </recommendedName>
</protein>
<dbReference type="GO" id="GO:0016020">
    <property type="term" value="C:membrane"/>
    <property type="evidence" value="ECO:0007669"/>
    <property type="project" value="UniProtKB-SubCell"/>
</dbReference>
<evidence type="ECO:0008006" key="9">
    <source>
        <dbReference type="Google" id="ProtNLM"/>
    </source>
</evidence>
<feature type="region of interest" description="Disordered" evidence="5">
    <location>
        <begin position="121"/>
        <end position="175"/>
    </location>
</feature>
<accession>A0AAW0BJX0</accession>
<evidence type="ECO:0000256" key="5">
    <source>
        <dbReference type="SAM" id="MobiDB-lite"/>
    </source>
</evidence>
<name>A0AAW0BJX0_9AGAR</name>
<dbReference type="EMBL" id="JAYKXP010000104">
    <property type="protein sequence ID" value="KAK7026459.1"/>
    <property type="molecule type" value="Genomic_DNA"/>
</dbReference>